<proteinExistence type="predicted"/>
<accession>A0A1A9X476</accession>
<feature type="region of interest" description="Disordered" evidence="1">
    <location>
        <begin position="103"/>
        <end position="131"/>
    </location>
</feature>
<name>A0A1A9X476_9MUSC</name>
<evidence type="ECO:0000256" key="1">
    <source>
        <dbReference type="SAM" id="MobiDB-lite"/>
    </source>
</evidence>
<feature type="compositionally biased region" description="Polar residues" evidence="1">
    <location>
        <begin position="10"/>
        <end position="23"/>
    </location>
</feature>
<dbReference type="VEuPathDB" id="VectorBase:GBRI043589"/>
<dbReference type="EnsemblMetazoa" id="GBRI043589-RA">
    <property type="protein sequence ID" value="GBRI043589-PA"/>
    <property type="gene ID" value="GBRI043589"/>
</dbReference>
<dbReference type="Proteomes" id="UP000091820">
    <property type="component" value="Unassembled WGS sequence"/>
</dbReference>
<evidence type="ECO:0000256" key="2">
    <source>
        <dbReference type="SAM" id="Phobius"/>
    </source>
</evidence>
<keyword evidence="2" id="KW-0472">Membrane</keyword>
<evidence type="ECO:0000313" key="4">
    <source>
        <dbReference type="Proteomes" id="UP000091820"/>
    </source>
</evidence>
<keyword evidence="4" id="KW-1185">Reference proteome</keyword>
<feature type="transmembrane region" description="Helical" evidence="2">
    <location>
        <begin position="263"/>
        <end position="286"/>
    </location>
</feature>
<feature type="region of interest" description="Disordered" evidence="1">
    <location>
        <begin position="1"/>
        <end position="65"/>
    </location>
</feature>
<keyword evidence="2" id="KW-1133">Transmembrane helix</keyword>
<organism evidence="3 4">
    <name type="scientific">Glossina brevipalpis</name>
    <dbReference type="NCBI Taxonomy" id="37001"/>
    <lineage>
        <taxon>Eukaryota</taxon>
        <taxon>Metazoa</taxon>
        <taxon>Ecdysozoa</taxon>
        <taxon>Arthropoda</taxon>
        <taxon>Hexapoda</taxon>
        <taxon>Insecta</taxon>
        <taxon>Pterygota</taxon>
        <taxon>Neoptera</taxon>
        <taxon>Endopterygota</taxon>
        <taxon>Diptera</taxon>
        <taxon>Brachycera</taxon>
        <taxon>Muscomorpha</taxon>
        <taxon>Hippoboscoidea</taxon>
        <taxon>Glossinidae</taxon>
        <taxon>Glossina</taxon>
    </lineage>
</organism>
<evidence type="ECO:0000313" key="3">
    <source>
        <dbReference type="EnsemblMetazoa" id="GBRI043589-PA"/>
    </source>
</evidence>
<keyword evidence="2" id="KW-0812">Transmembrane</keyword>
<dbReference type="AlphaFoldDB" id="A0A1A9X476"/>
<reference evidence="3" key="2">
    <citation type="submission" date="2020-05" db="UniProtKB">
        <authorList>
            <consortium name="EnsemblMetazoa"/>
        </authorList>
    </citation>
    <scope>IDENTIFICATION</scope>
    <source>
        <strain evidence="3">IAEA</strain>
    </source>
</reference>
<protein>
    <submittedName>
        <fullName evidence="3">Uncharacterized protein</fullName>
    </submittedName>
</protein>
<reference evidence="4" key="1">
    <citation type="submission" date="2014-03" db="EMBL/GenBank/DDBJ databases">
        <authorList>
            <person name="Aksoy S."/>
            <person name="Warren W."/>
            <person name="Wilson R.K."/>
        </authorList>
    </citation>
    <scope>NUCLEOTIDE SEQUENCE [LARGE SCALE GENOMIC DNA]</scope>
    <source>
        <strain evidence="4">IAEA</strain>
    </source>
</reference>
<sequence>MEKERAFFSLGSTEDQLSRNSLEATKRKHKNQLHNLALSGKWKKSTTNASESPVNPDVAKENESNTKKTGFFHKIADIRSTLKEEREMLEKSNILFEQEAQMQHNSGNKMQKNMDDSEENDSASESKEKTYTVTRNSIPHVLSNDSARSKASSLQSYRENFLENSAAWFKRTSSPIALRTDRALPSYTDLTREPSNVNDLNFIMLLGLFVGLLVSKILKYLQTHIRWLLSQLVQSRNAFLGITNMWEFLNLDDNTNHRVQTKLMLMPVIGIGGLIYGLAWILQFVIRFLLTAAPNGLINFVQRLRDI</sequence>